<gene>
    <name evidence="5" type="primary">LRC4B</name>
</gene>
<proteinExistence type="predicted"/>
<dbReference type="InterPro" id="IPR032675">
    <property type="entry name" value="LRR_dom_sf"/>
</dbReference>
<feature type="region of interest" description="Disordered" evidence="3">
    <location>
        <begin position="750"/>
        <end position="770"/>
    </location>
</feature>
<dbReference type="Gene3D" id="3.80.10.10">
    <property type="entry name" value="Ribonuclease Inhibitor"/>
    <property type="match status" value="2"/>
</dbReference>
<sequence>MQWINVLLVLVLLIQLNVNAARINAKPHTKQHTKFLKYQHLRQQHKKLGPHAVEHAHNEVTTTHRIQRLQRTEVPPLELPHEHTQQLAIDTLQCPTGCVCQYAPFAELPISRWIQHMQAQRPGAQPVDDIWSNERASRNSNEATYDNFDDDANDDAYTTNPYMKQATCILQEESDVEDLIQKLPHDLHALILLYTSSGRNKSINLSTLKPLNQLTTLEVRGGLNRSLRVLFDQPLSFLQYANFESVTLLGSEDYKRPKNSVHPKDSYDYKPRSESYDDLDALAFAPLDDYDDNIVPYDIYKQELLKARMPTFYGWEHLQVLRIHGCQLNELRWEMFDGLTALDHLSLERNGITEVPPFSFYGALHIQTLSLAHNLIHDLHYRALAGLLELEVLDLSDNRLDKLSERSFPPFPKLVRVDFRSNPIRNILPASFWVMNSTLSMHFDSQVMALRLKNNQPFESLVELQELHIGNVSIGNLGQNMFKGLTALEKLTLHGNIRSIEFDAFASLHKLRELELSHCGIQELSMDAFIDCRALEVLDLSYNNISYFPPGLLDDQPHLEEIYLQGNRLRTLPHTFFLRPKLRLARLNENPWECSCEMYNWRPKITNQVRGPRTKRCITDYTTGKQISCRRVDSYVYENRYAPRCSNHNERSVFYVIHKQLNCAPGRVVLTKKQQHTHTPQHNSILSRPGGKQPMPHWRKIEQSKLKLMQNKNQTQVHAVRVTDEQRKMPKTVTAFTQRNTLTYAMQQERAKRVEHGGEEEDNNNISNDI</sequence>
<organism evidence="5">
    <name type="scientific">Bactrocera dorsalis</name>
    <name type="common">Oriental fruit fly</name>
    <name type="synonym">Dacus dorsalis</name>
    <dbReference type="NCBI Taxonomy" id="27457"/>
    <lineage>
        <taxon>Eukaryota</taxon>
        <taxon>Metazoa</taxon>
        <taxon>Ecdysozoa</taxon>
        <taxon>Arthropoda</taxon>
        <taxon>Hexapoda</taxon>
        <taxon>Insecta</taxon>
        <taxon>Pterygota</taxon>
        <taxon>Neoptera</taxon>
        <taxon>Endopterygota</taxon>
        <taxon>Diptera</taxon>
        <taxon>Brachycera</taxon>
        <taxon>Muscomorpha</taxon>
        <taxon>Tephritoidea</taxon>
        <taxon>Tephritidae</taxon>
        <taxon>Bactrocera</taxon>
        <taxon>Bactrocera</taxon>
    </lineage>
</organism>
<evidence type="ECO:0000313" key="5">
    <source>
        <dbReference type="EMBL" id="JAC39799.1"/>
    </source>
</evidence>
<dbReference type="SMART" id="SM00369">
    <property type="entry name" value="LRR_TYP"/>
    <property type="match status" value="10"/>
</dbReference>
<dbReference type="InterPro" id="IPR003591">
    <property type="entry name" value="Leu-rich_rpt_typical-subtyp"/>
</dbReference>
<dbReference type="PANTHER" id="PTHR24366">
    <property type="entry name" value="IG(IMMUNOGLOBULIN) AND LRR(LEUCINE RICH REPEAT) DOMAINS"/>
    <property type="match status" value="1"/>
</dbReference>
<keyword evidence="2" id="KW-0677">Repeat</keyword>
<dbReference type="AlphaFoldDB" id="A0A034VBC4"/>
<feature type="compositionally biased region" description="Polar residues" evidence="3">
    <location>
        <begin position="677"/>
        <end position="686"/>
    </location>
</feature>
<accession>A0A034VBC4</accession>
<dbReference type="Pfam" id="PF00560">
    <property type="entry name" value="LRR_1"/>
    <property type="match status" value="1"/>
</dbReference>
<evidence type="ECO:0000256" key="3">
    <source>
        <dbReference type="SAM" id="MobiDB-lite"/>
    </source>
</evidence>
<dbReference type="InterPro" id="IPR001611">
    <property type="entry name" value="Leu-rich_rpt"/>
</dbReference>
<dbReference type="PANTHER" id="PTHR24366:SF96">
    <property type="entry name" value="LEUCINE RICH REPEAT CONTAINING 53"/>
    <property type="match status" value="1"/>
</dbReference>
<protein>
    <submittedName>
        <fullName evidence="5">Leucine-rich repeat-containing protein 4B</fullName>
    </submittedName>
</protein>
<keyword evidence="1" id="KW-0433">Leucine-rich repeat</keyword>
<keyword evidence="4" id="KW-0732">Signal</keyword>
<evidence type="ECO:0000256" key="4">
    <source>
        <dbReference type="SAM" id="SignalP"/>
    </source>
</evidence>
<dbReference type="OrthoDB" id="2020019at2759"/>
<name>A0A034VBC4_BACDO</name>
<dbReference type="Pfam" id="PF13855">
    <property type="entry name" value="LRR_8"/>
    <property type="match status" value="2"/>
</dbReference>
<reference evidence="5" key="1">
    <citation type="journal article" date="2014" name="BMC Genomics">
        <title>Characterizing the developmental transcriptome of the oriental fruit fly, Bactrocera dorsalis (Diptera: Tephritidae) through comparative genomic analysis with Drosophila melanogaster utilizing modENCODE datasets.</title>
        <authorList>
            <person name="Geib S.M."/>
            <person name="Calla B."/>
            <person name="Hall B."/>
            <person name="Hou S."/>
            <person name="Manoukis N.C."/>
        </authorList>
    </citation>
    <scope>NUCLEOTIDE SEQUENCE</scope>
    <source>
        <strain evidence="5">Punador</strain>
    </source>
</reference>
<feature type="chain" id="PRO_5001556549" evidence="4">
    <location>
        <begin position="21"/>
        <end position="770"/>
    </location>
</feature>
<dbReference type="EMBL" id="GAKP01019153">
    <property type="protein sequence ID" value="JAC39799.1"/>
    <property type="molecule type" value="Transcribed_RNA"/>
</dbReference>
<evidence type="ECO:0000256" key="1">
    <source>
        <dbReference type="ARBA" id="ARBA00022614"/>
    </source>
</evidence>
<feature type="signal peptide" evidence="4">
    <location>
        <begin position="1"/>
        <end position="20"/>
    </location>
</feature>
<evidence type="ECO:0000256" key="2">
    <source>
        <dbReference type="ARBA" id="ARBA00022737"/>
    </source>
</evidence>
<dbReference type="SUPFAM" id="SSF52058">
    <property type="entry name" value="L domain-like"/>
    <property type="match status" value="1"/>
</dbReference>
<dbReference type="PROSITE" id="PS51450">
    <property type="entry name" value="LRR"/>
    <property type="match status" value="2"/>
</dbReference>
<feature type="region of interest" description="Disordered" evidence="3">
    <location>
        <begin position="676"/>
        <end position="695"/>
    </location>
</feature>